<dbReference type="HOGENOM" id="CLU_180692_2_0_6"/>
<dbReference type="AlphaFoldDB" id="H8GNL8"/>
<evidence type="ECO:0000313" key="2">
    <source>
        <dbReference type="EMBL" id="EIC29611.1"/>
    </source>
</evidence>
<evidence type="ECO:0008006" key="4">
    <source>
        <dbReference type="Google" id="ProtNLM"/>
    </source>
</evidence>
<dbReference type="eggNOG" id="ENOG5033AS4">
    <property type="taxonomic scope" value="Bacteria"/>
</dbReference>
<proteinExistence type="predicted"/>
<feature type="transmembrane region" description="Helical" evidence="1">
    <location>
        <begin position="35"/>
        <end position="57"/>
    </location>
</feature>
<protein>
    <recommendedName>
        <fullName evidence="4">DUF2970 domain-containing protein</fullName>
    </recommendedName>
</protein>
<evidence type="ECO:0000256" key="1">
    <source>
        <dbReference type="SAM" id="Phobius"/>
    </source>
</evidence>
<dbReference type="Pfam" id="PF11174">
    <property type="entry name" value="DUF2970"/>
    <property type="match status" value="1"/>
</dbReference>
<name>H8GNL8_METAL</name>
<evidence type="ECO:0000313" key="3">
    <source>
        <dbReference type="Proteomes" id="UP000005090"/>
    </source>
</evidence>
<keyword evidence="3" id="KW-1185">Reference proteome</keyword>
<keyword evidence="1" id="KW-0472">Membrane</keyword>
<dbReference type="InterPro" id="IPR021344">
    <property type="entry name" value="DUF2970"/>
</dbReference>
<keyword evidence="1" id="KW-0812">Transmembrane</keyword>
<accession>H8GNL8</accession>
<keyword evidence="1" id="KW-1133">Transmembrane helix</keyword>
<dbReference type="Proteomes" id="UP000005090">
    <property type="component" value="Chromosome"/>
</dbReference>
<sequence>MSKPSIVDVIKSVLSAAMGVQSEKNRQKDFMQGSLPAYLIAGLIFTVVFVSAIIFLVRMVTG</sequence>
<reference evidence="2 3" key="1">
    <citation type="journal article" date="2013" name="Genome Announc.">
        <title>Genome Sequence of the Obligate Gammaproteobacterial Methanotroph Methylomicrobium album Strain BG8.</title>
        <authorList>
            <person name="Kits K.D."/>
            <person name="Kalyuzhnaya M.G."/>
            <person name="Klotz M.G."/>
            <person name="Jetten M.S."/>
            <person name="Op den Camp H.J."/>
            <person name="Vuilleumier S."/>
            <person name="Bringel F."/>
            <person name="Dispirito A.A."/>
            <person name="Murrell J.C."/>
            <person name="Bruce D."/>
            <person name="Cheng J.F."/>
            <person name="Copeland A."/>
            <person name="Goodwin L."/>
            <person name="Hauser L."/>
            <person name="Lajus A."/>
            <person name="Land M.L."/>
            <person name="Lapidus A."/>
            <person name="Lucas S."/>
            <person name="Medigue C."/>
            <person name="Pitluck S."/>
            <person name="Woyke T."/>
            <person name="Zeytun A."/>
            <person name="Stein L.Y."/>
        </authorList>
    </citation>
    <scope>NUCLEOTIDE SEQUENCE [LARGE SCALE GENOMIC DNA]</scope>
    <source>
        <strain evidence="2 3">BG8</strain>
    </source>
</reference>
<organism evidence="2 3">
    <name type="scientific">Methylomicrobium album BG8</name>
    <dbReference type="NCBI Taxonomy" id="686340"/>
    <lineage>
        <taxon>Bacteria</taxon>
        <taxon>Pseudomonadati</taxon>
        <taxon>Pseudomonadota</taxon>
        <taxon>Gammaproteobacteria</taxon>
        <taxon>Methylococcales</taxon>
        <taxon>Methylococcaceae</taxon>
        <taxon>Methylomicrobium</taxon>
    </lineage>
</organism>
<dbReference type="RefSeq" id="WP_005371601.1">
    <property type="nucleotide sequence ID" value="NZ_CM001475.1"/>
</dbReference>
<dbReference type="EMBL" id="CM001475">
    <property type="protein sequence ID" value="EIC29611.1"/>
    <property type="molecule type" value="Genomic_DNA"/>
</dbReference>
<gene>
    <name evidence="2" type="ORF">Metal_1845</name>
</gene>
<dbReference type="STRING" id="686340.Metal_1845"/>